<dbReference type="InterPro" id="IPR001314">
    <property type="entry name" value="Peptidase_S1A"/>
</dbReference>
<dbReference type="PROSITE" id="PS50240">
    <property type="entry name" value="TRYPSIN_DOM"/>
    <property type="match status" value="1"/>
</dbReference>
<keyword evidence="6" id="KW-0732">Signal</keyword>
<dbReference type="PANTHER" id="PTHR24276">
    <property type="entry name" value="POLYSERASE-RELATED"/>
    <property type="match status" value="1"/>
</dbReference>
<evidence type="ECO:0000256" key="5">
    <source>
        <dbReference type="ARBA" id="ARBA00023157"/>
    </source>
</evidence>
<sequence>MKVFVLLAVCCAAVAALPAERIAGGAAVPIESHPSAVALLYTQNWFNYLQSCGGVIINSRSVLTGGVCAKNDPANRWRARIGSTFPNHGGEIYLFQTIIVHPEFDLDSLINDVAIMRTNNPIAFSNVASAAAIAGTNYNLGDNTLLTAVGWGQTMFGGSEQLRRVEVQIINHSICASRYITHTGITVTNDMFCSGWLDQGWRDTCRGDEGGPLYHNNVVYGIFSFNNGCGSAFFPSVNTRVPAFSSWIQANA</sequence>
<evidence type="ECO:0000256" key="4">
    <source>
        <dbReference type="ARBA" id="ARBA00022825"/>
    </source>
</evidence>
<evidence type="ECO:0000313" key="9">
    <source>
        <dbReference type="RefSeq" id="XP_026739097.1"/>
    </source>
</evidence>
<dbReference type="InterPro" id="IPR050430">
    <property type="entry name" value="Peptidase_S1"/>
</dbReference>
<evidence type="ECO:0000256" key="2">
    <source>
        <dbReference type="ARBA" id="ARBA00022670"/>
    </source>
</evidence>
<dbReference type="InterPro" id="IPR009003">
    <property type="entry name" value="Peptidase_S1_PA"/>
</dbReference>
<evidence type="ECO:0000256" key="3">
    <source>
        <dbReference type="ARBA" id="ARBA00022801"/>
    </source>
</evidence>
<dbReference type="PRINTS" id="PR00722">
    <property type="entry name" value="CHYMOTRYPSIN"/>
</dbReference>
<evidence type="ECO:0000259" key="7">
    <source>
        <dbReference type="PROSITE" id="PS50240"/>
    </source>
</evidence>
<reference evidence="9" key="1">
    <citation type="submission" date="2025-08" db="UniProtKB">
        <authorList>
            <consortium name="RefSeq"/>
        </authorList>
    </citation>
    <scope>IDENTIFICATION</scope>
</reference>
<dbReference type="GO" id="GO:0004252">
    <property type="term" value="F:serine-type endopeptidase activity"/>
    <property type="evidence" value="ECO:0007669"/>
    <property type="project" value="InterPro"/>
</dbReference>
<keyword evidence="3" id="KW-0378">Hydrolase</keyword>
<dbReference type="InParanoid" id="A0A7E5WFB2"/>
<accession>A0A7E5WFB2</accession>
<dbReference type="PANTHER" id="PTHR24276:SF91">
    <property type="entry name" value="AT26814P-RELATED"/>
    <property type="match status" value="1"/>
</dbReference>
<feature type="signal peptide" evidence="6">
    <location>
        <begin position="1"/>
        <end position="16"/>
    </location>
</feature>
<feature type="chain" id="PRO_5028916358" evidence="6">
    <location>
        <begin position="17"/>
        <end position="252"/>
    </location>
</feature>
<gene>
    <name evidence="9" type="primary">LOC113501964</name>
</gene>
<protein>
    <submittedName>
        <fullName evidence="9">Trypsin, alkaline A-like</fullName>
    </submittedName>
</protein>
<dbReference type="CDD" id="cd00190">
    <property type="entry name" value="Tryp_SPc"/>
    <property type="match status" value="1"/>
</dbReference>
<keyword evidence="2" id="KW-0645">Protease</keyword>
<dbReference type="Proteomes" id="UP000322000">
    <property type="component" value="Chromosome 16"/>
</dbReference>
<comment type="similarity">
    <text evidence="1">Belongs to the peptidase S1 family.</text>
</comment>
<dbReference type="AlphaFoldDB" id="A0A7E5WFB2"/>
<name>A0A7E5WFB2_TRINI</name>
<organism evidence="8 9">
    <name type="scientific">Trichoplusia ni</name>
    <name type="common">Cabbage looper</name>
    <dbReference type="NCBI Taxonomy" id="7111"/>
    <lineage>
        <taxon>Eukaryota</taxon>
        <taxon>Metazoa</taxon>
        <taxon>Ecdysozoa</taxon>
        <taxon>Arthropoda</taxon>
        <taxon>Hexapoda</taxon>
        <taxon>Insecta</taxon>
        <taxon>Pterygota</taxon>
        <taxon>Neoptera</taxon>
        <taxon>Endopterygota</taxon>
        <taxon>Lepidoptera</taxon>
        <taxon>Glossata</taxon>
        <taxon>Ditrysia</taxon>
        <taxon>Noctuoidea</taxon>
        <taxon>Noctuidae</taxon>
        <taxon>Plusiinae</taxon>
        <taxon>Trichoplusia</taxon>
    </lineage>
</organism>
<dbReference type="InterPro" id="IPR043504">
    <property type="entry name" value="Peptidase_S1_PA_chymotrypsin"/>
</dbReference>
<evidence type="ECO:0000256" key="1">
    <source>
        <dbReference type="ARBA" id="ARBA00007664"/>
    </source>
</evidence>
<evidence type="ECO:0000313" key="8">
    <source>
        <dbReference type="Proteomes" id="UP000322000"/>
    </source>
</evidence>
<dbReference type="GeneID" id="113501964"/>
<proteinExistence type="inferred from homology"/>
<dbReference type="SMART" id="SM00020">
    <property type="entry name" value="Tryp_SPc"/>
    <property type="match status" value="1"/>
</dbReference>
<keyword evidence="8" id="KW-1185">Reference proteome</keyword>
<dbReference type="KEGG" id="tnl:113501964"/>
<feature type="domain" description="Peptidase S1" evidence="7">
    <location>
        <begin position="22"/>
        <end position="252"/>
    </location>
</feature>
<dbReference type="Pfam" id="PF00089">
    <property type="entry name" value="Trypsin"/>
    <property type="match status" value="1"/>
</dbReference>
<dbReference type="Gene3D" id="2.40.10.10">
    <property type="entry name" value="Trypsin-like serine proteases"/>
    <property type="match status" value="1"/>
</dbReference>
<dbReference type="InterPro" id="IPR001254">
    <property type="entry name" value="Trypsin_dom"/>
</dbReference>
<evidence type="ECO:0000256" key="6">
    <source>
        <dbReference type="SAM" id="SignalP"/>
    </source>
</evidence>
<dbReference type="GO" id="GO:0006508">
    <property type="term" value="P:proteolysis"/>
    <property type="evidence" value="ECO:0007669"/>
    <property type="project" value="UniProtKB-KW"/>
</dbReference>
<dbReference type="RefSeq" id="XP_026739097.1">
    <property type="nucleotide sequence ID" value="XM_026883296.1"/>
</dbReference>
<dbReference type="SUPFAM" id="SSF50494">
    <property type="entry name" value="Trypsin-like serine proteases"/>
    <property type="match status" value="1"/>
</dbReference>
<keyword evidence="5" id="KW-1015">Disulfide bond</keyword>
<dbReference type="OrthoDB" id="10059102at2759"/>
<keyword evidence="4" id="KW-0720">Serine protease</keyword>